<feature type="binding site" evidence="10 13">
    <location>
        <position position="464"/>
    </location>
    <ligand>
        <name>Mn(2+)</name>
        <dbReference type="ChEBI" id="CHEBI:29035"/>
        <label>1</label>
    </ligand>
</feature>
<dbReference type="EMBL" id="CP010311">
    <property type="protein sequence ID" value="AJF05595.1"/>
    <property type="molecule type" value="Genomic_DNA"/>
</dbReference>
<dbReference type="AlphaFoldDB" id="A0A0B5FNL5"/>
<feature type="binding site" evidence="10 12">
    <location>
        <position position="126"/>
    </location>
    <ligand>
        <name>substrate</name>
    </ligand>
</feature>
<feature type="binding site" evidence="10 13">
    <location>
        <position position="409"/>
    </location>
    <ligand>
        <name>Mn(2+)</name>
        <dbReference type="ChEBI" id="CHEBI:29035"/>
        <label>1</label>
    </ligand>
</feature>
<dbReference type="InterPro" id="IPR005995">
    <property type="entry name" value="Pgm_bpd_ind"/>
</dbReference>
<dbReference type="InterPro" id="IPR011258">
    <property type="entry name" value="BPG-indep_PGM_N"/>
</dbReference>
<proteinExistence type="inferred from homology"/>
<evidence type="ECO:0000313" key="17">
    <source>
        <dbReference type="Proteomes" id="UP000035036"/>
    </source>
</evidence>
<dbReference type="STRING" id="483547.GSUB_02070"/>
<feature type="binding site" evidence="10 12">
    <location>
        <begin position="263"/>
        <end position="266"/>
    </location>
    <ligand>
        <name>substrate</name>
    </ligand>
</feature>
<evidence type="ECO:0000256" key="9">
    <source>
        <dbReference type="ARBA" id="ARBA00071648"/>
    </source>
</evidence>
<dbReference type="InterPro" id="IPR006124">
    <property type="entry name" value="Metalloenzyme"/>
</dbReference>
<dbReference type="GO" id="GO:0004619">
    <property type="term" value="F:phosphoglycerate mutase activity"/>
    <property type="evidence" value="ECO:0007669"/>
    <property type="project" value="UniProtKB-UniRule"/>
</dbReference>
<organism evidence="16 17">
    <name type="scientific">Geoalkalibacter subterraneus</name>
    <dbReference type="NCBI Taxonomy" id="483547"/>
    <lineage>
        <taxon>Bacteria</taxon>
        <taxon>Pseudomonadati</taxon>
        <taxon>Thermodesulfobacteriota</taxon>
        <taxon>Desulfuromonadia</taxon>
        <taxon>Desulfuromonadales</taxon>
        <taxon>Geoalkalibacteraceae</taxon>
        <taxon>Geoalkalibacter</taxon>
    </lineage>
</organism>
<dbReference type="NCBIfam" id="TIGR01307">
    <property type="entry name" value="pgm_bpd_ind"/>
    <property type="match status" value="1"/>
</dbReference>
<dbReference type="SUPFAM" id="SSF53649">
    <property type="entry name" value="Alkaline phosphatase-like"/>
    <property type="match status" value="1"/>
</dbReference>
<dbReference type="Gene3D" id="3.40.1450.10">
    <property type="entry name" value="BPG-independent phosphoglycerate mutase, domain B"/>
    <property type="match status" value="1"/>
</dbReference>
<comment type="pathway">
    <text evidence="2 10">Carbohydrate degradation; glycolysis; pyruvate from D-glyceraldehyde 3-phosphate: step 3/5.</text>
</comment>
<dbReference type="HOGENOM" id="CLU_026099_2_0_7"/>
<evidence type="ECO:0000256" key="8">
    <source>
        <dbReference type="ARBA" id="ARBA00023235"/>
    </source>
</evidence>
<feature type="binding site" evidence="10 13">
    <location>
        <position position="447"/>
    </location>
    <ligand>
        <name>Mn(2+)</name>
        <dbReference type="ChEBI" id="CHEBI:29035"/>
        <label>2</label>
    </ligand>
</feature>
<feature type="binding site" evidence="10 13">
    <location>
        <position position="15"/>
    </location>
    <ligand>
        <name>Mn(2+)</name>
        <dbReference type="ChEBI" id="CHEBI:29035"/>
        <label>2</label>
    </ligand>
</feature>
<dbReference type="EC" id="5.4.2.12" evidence="4 10"/>
<comment type="cofactor">
    <cofactor evidence="10">
        <name>Mn(2+)</name>
        <dbReference type="ChEBI" id="CHEBI:29035"/>
    </cofactor>
    <text evidence="10">Binds 2 manganese ions per subunit.</text>
</comment>
<dbReference type="SUPFAM" id="SSF64158">
    <property type="entry name" value="2,3-Bisphosphoglycerate-independent phosphoglycerate mutase, substrate-binding domain"/>
    <property type="match status" value="1"/>
</dbReference>
<evidence type="ECO:0000256" key="2">
    <source>
        <dbReference type="ARBA" id="ARBA00004798"/>
    </source>
</evidence>
<dbReference type="PIRSF" id="PIRSF001492">
    <property type="entry name" value="IPGAM"/>
    <property type="match status" value="1"/>
</dbReference>
<dbReference type="GO" id="GO:0030145">
    <property type="term" value="F:manganese ion binding"/>
    <property type="evidence" value="ECO:0007669"/>
    <property type="project" value="UniProtKB-UniRule"/>
</dbReference>
<evidence type="ECO:0000256" key="10">
    <source>
        <dbReference type="HAMAP-Rule" id="MF_01038"/>
    </source>
</evidence>
<dbReference type="HAMAP" id="MF_01038">
    <property type="entry name" value="GpmI"/>
    <property type="match status" value="1"/>
</dbReference>
<feature type="binding site" evidence="10 12">
    <location>
        <begin position="156"/>
        <end position="157"/>
    </location>
    <ligand>
        <name>substrate</name>
    </ligand>
</feature>
<dbReference type="InterPro" id="IPR036646">
    <property type="entry name" value="PGAM_B_sf"/>
</dbReference>
<evidence type="ECO:0000259" key="14">
    <source>
        <dbReference type="Pfam" id="PF01676"/>
    </source>
</evidence>
<evidence type="ECO:0000256" key="13">
    <source>
        <dbReference type="PIRSR" id="PIRSR001492-3"/>
    </source>
</evidence>
<feature type="binding site" evidence="10 13">
    <location>
        <position position="65"/>
    </location>
    <ligand>
        <name>Mn(2+)</name>
        <dbReference type="ChEBI" id="CHEBI:29035"/>
        <label>2</label>
    </ligand>
</feature>
<evidence type="ECO:0000256" key="3">
    <source>
        <dbReference type="ARBA" id="ARBA00008819"/>
    </source>
</evidence>
<reference evidence="16 17" key="1">
    <citation type="journal article" date="2015" name="Genome Announc.">
        <title>Genomes of Geoalkalibacter ferrihydriticus Z-0531T and Geoalkalibacter subterraneus Red1T, Two Haloalkaliphilic Metal-Reducing Deltaproteobacteria.</title>
        <authorList>
            <person name="Badalamenti J.P."/>
            <person name="Krajmalnik-Brown R."/>
            <person name="Torres C.I."/>
            <person name="Bond D.R."/>
        </authorList>
    </citation>
    <scope>NUCLEOTIDE SEQUENCE [LARGE SCALE GENOMIC DNA]</scope>
    <source>
        <strain evidence="16 17">Red1</strain>
    </source>
</reference>
<feature type="active site" description="Phosphoserine intermediate" evidence="10 11">
    <location>
        <position position="65"/>
    </location>
</feature>
<evidence type="ECO:0000313" key="16">
    <source>
        <dbReference type="EMBL" id="AJF05595.1"/>
    </source>
</evidence>
<evidence type="ECO:0000256" key="7">
    <source>
        <dbReference type="ARBA" id="ARBA00023211"/>
    </source>
</evidence>
<keyword evidence="17" id="KW-1185">Reference proteome</keyword>
<dbReference type="RefSeq" id="WP_040198977.1">
    <property type="nucleotide sequence ID" value="NZ_CP010311.1"/>
</dbReference>
<evidence type="ECO:0000256" key="11">
    <source>
        <dbReference type="PIRSR" id="PIRSR001492-1"/>
    </source>
</evidence>
<dbReference type="CDD" id="cd16010">
    <property type="entry name" value="iPGM"/>
    <property type="match status" value="1"/>
</dbReference>
<evidence type="ECO:0000256" key="4">
    <source>
        <dbReference type="ARBA" id="ARBA00012026"/>
    </source>
</evidence>
<evidence type="ECO:0000256" key="1">
    <source>
        <dbReference type="ARBA" id="ARBA00000370"/>
    </source>
</evidence>
<evidence type="ECO:0000259" key="15">
    <source>
        <dbReference type="Pfam" id="PF06415"/>
    </source>
</evidence>
<comment type="catalytic activity">
    <reaction evidence="1 10">
        <text>(2R)-2-phosphoglycerate = (2R)-3-phosphoglycerate</text>
        <dbReference type="Rhea" id="RHEA:15901"/>
        <dbReference type="ChEBI" id="CHEBI:58272"/>
        <dbReference type="ChEBI" id="CHEBI:58289"/>
        <dbReference type="EC" id="5.4.2.12"/>
    </reaction>
</comment>
<comment type="subunit">
    <text evidence="10">Monomer.</text>
</comment>
<dbReference type="GO" id="GO:0006007">
    <property type="term" value="P:glucose catabolic process"/>
    <property type="evidence" value="ECO:0007669"/>
    <property type="project" value="InterPro"/>
</dbReference>
<feature type="binding site" evidence="10 12">
    <location>
        <position position="337"/>
    </location>
    <ligand>
        <name>substrate</name>
    </ligand>
</feature>
<dbReference type="UniPathway" id="UPA00109">
    <property type="reaction ID" value="UER00186"/>
</dbReference>
<dbReference type="Proteomes" id="UP000035036">
    <property type="component" value="Chromosome"/>
</dbReference>
<dbReference type="PANTHER" id="PTHR31637:SF0">
    <property type="entry name" value="2,3-BISPHOSPHOGLYCERATE-INDEPENDENT PHOSPHOGLYCERATE MUTASE"/>
    <property type="match status" value="1"/>
</dbReference>
<dbReference type="Gene3D" id="3.40.720.10">
    <property type="entry name" value="Alkaline Phosphatase, subunit A"/>
    <property type="match status" value="1"/>
</dbReference>
<accession>A0A0B5FNL5</accession>
<sequence length="516" mass="56155">MKLSAKRPVALVILDGWGINPECEGNAVCLADTPNLDRLFEKYPHARLGASGEAVGLPDGQMGNSEVGHLNIGAGRIIYQEFTRITKSIKDGDFFSNPVLTEAVARVKENGGTLHLMGLLSDGGVHSHIGHLYALLELAQRQGLEDVCVHAFLDGRDTPPRSGADYLRQLEEKIAELGVGRVATVMGRYYAMDRDNRWDRVERAYRAMTEGIGEQVSSSAEAIRQAYAADQGDEFVEPRVVVRDGAPVGTVGDGDGIIFFNFRSDRAREITRAFTEAEFRGFVRSTEPHLATYVCMTEYDATFDLPIAFPPTSYKRILGEVVSAAGKKQLRIAETEKYAHVTFFFNGGSEEPFSGEDRVLIPSPQEVATYDLKPSMSAEKVTDEVVERLESGQYDLVVLNFANPDMVGHTGILEAAVEAMETVDRCVARVVEGVLAQGGVLLITADHGNCEQMRDAQGKAHTAHTSNPVPVILVGDDCEDVRLRNGILADLAPTILSLMGLDVPEEMDGSSLIVSP</sequence>
<dbReference type="FunFam" id="3.40.1450.10:FF:000001">
    <property type="entry name" value="2,3-bisphosphoglycerate-independent phosphoglycerate mutase"/>
    <property type="match status" value="1"/>
</dbReference>
<feature type="binding site" evidence="10 12">
    <location>
        <position position="194"/>
    </location>
    <ligand>
        <name>substrate</name>
    </ligand>
</feature>
<dbReference type="GO" id="GO:0005829">
    <property type="term" value="C:cytosol"/>
    <property type="evidence" value="ECO:0007669"/>
    <property type="project" value="TreeGrafter"/>
</dbReference>
<feature type="binding site" evidence="10 13">
    <location>
        <position position="405"/>
    </location>
    <ligand>
        <name>Mn(2+)</name>
        <dbReference type="ChEBI" id="CHEBI:29035"/>
        <label>1</label>
    </ligand>
</feature>
<comment type="function">
    <text evidence="10">Catalyzes the interconversion of 2-phosphoglycerate and 3-phosphoglycerate.</text>
</comment>
<dbReference type="Pfam" id="PF01676">
    <property type="entry name" value="Metalloenzyme"/>
    <property type="match status" value="1"/>
</dbReference>
<dbReference type="PANTHER" id="PTHR31637">
    <property type="entry name" value="2,3-BISPHOSPHOGLYCERATE-INDEPENDENT PHOSPHOGLYCERATE MUTASE"/>
    <property type="match status" value="1"/>
</dbReference>
<keyword evidence="6 10" id="KW-0324">Glycolysis</keyword>
<dbReference type="Pfam" id="PF06415">
    <property type="entry name" value="iPGM_N"/>
    <property type="match status" value="1"/>
</dbReference>
<feature type="domain" description="Metalloenzyme" evidence="14">
    <location>
        <begin position="8"/>
        <end position="502"/>
    </location>
</feature>
<evidence type="ECO:0000256" key="12">
    <source>
        <dbReference type="PIRSR" id="PIRSR001492-2"/>
    </source>
</evidence>
<dbReference type="KEGG" id="gsb:GSUB_02070"/>
<feature type="binding site" evidence="10 12">
    <location>
        <position position="188"/>
    </location>
    <ligand>
        <name>substrate</name>
    </ligand>
</feature>
<keyword evidence="7 10" id="KW-0464">Manganese</keyword>
<keyword evidence="5 10" id="KW-0479">Metal-binding</keyword>
<evidence type="ECO:0000256" key="5">
    <source>
        <dbReference type="ARBA" id="ARBA00022723"/>
    </source>
</evidence>
<protein>
    <recommendedName>
        <fullName evidence="9 10">2,3-bisphosphoglycerate-independent phosphoglycerate mutase</fullName>
        <shortName evidence="10">BPG-independent PGAM</shortName>
        <shortName evidence="10">Phosphoglyceromutase</shortName>
        <shortName evidence="10">iPGM</shortName>
        <ecNumber evidence="4 10">5.4.2.12</ecNumber>
    </recommendedName>
</protein>
<dbReference type="GO" id="GO:0006096">
    <property type="term" value="P:glycolytic process"/>
    <property type="evidence" value="ECO:0007669"/>
    <property type="project" value="UniProtKB-UniRule"/>
</dbReference>
<name>A0A0B5FNL5_9BACT</name>
<feature type="binding site" evidence="10 13">
    <location>
        <position position="446"/>
    </location>
    <ligand>
        <name>Mn(2+)</name>
        <dbReference type="ChEBI" id="CHEBI:29035"/>
        <label>2</label>
    </ligand>
</feature>
<evidence type="ECO:0000256" key="6">
    <source>
        <dbReference type="ARBA" id="ARBA00023152"/>
    </source>
</evidence>
<comment type="similarity">
    <text evidence="3 10">Belongs to the BPG-independent phosphoglycerate mutase family.</text>
</comment>
<gene>
    <name evidence="10" type="primary">gpmI</name>
    <name evidence="16" type="ORF">GSUB_02070</name>
</gene>
<dbReference type="InterPro" id="IPR017850">
    <property type="entry name" value="Alkaline_phosphatase_core_sf"/>
</dbReference>
<keyword evidence="8 10" id="KW-0413">Isomerase</keyword>
<dbReference type="OrthoDB" id="9800863at2"/>
<feature type="domain" description="BPG-independent PGAM N-terminal" evidence="15">
    <location>
        <begin position="85"/>
        <end position="300"/>
    </location>
</feature>